<keyword evidence="1" id="KW-1015">Disulfide bond</keyword>
<reference evidence="3 4" key="1">
    <citation type="submission" date="2021-06" db="EMBL/GenBank/DDBJ databases">
        <authorList>
            <person name="Palmer J.M."/>
        </authorList>
    </citation>
    <scope>NUCLEOTIDE SEQUENCE [LARGE SCALE GENOMIC DNA]</scope>
    <source>
        <strain evidence="3 4">GA_2019</strain>
        <tissue evidence="3">Muscle</tissue>
    </source>
</reference>
<dbReference type="Gene3D" id="2.40.10.10">
    <property type="entry name" value="Trypsin-like serine proteases"/>
    <property type="match status" value="2"/>
</dbReference>
<organism evidence="3 4">
    <name type="scientific">Goodea atripinnis</name>
    <dbReference type="NCBI Taxonomy" id="208336"/>
    <lineage>
        <taxon>Eukaryota</taxon>
        <taxon>Metazoa</taxon>
        <taxon>Chordata</taxon>
        <taxon>Craniata</taxon>
        <taxon>Vertebrata</taxon>
        <taxon>Euteleostomi</taxon>
        <taxon>Actinopterygii</taxon>
        <taxon>Neopterygii</taxon>
        <taxon>Teleostei</taxon>
        <taxon>Neoteleostei</taxon>
        <taxon>Acanthomorphata</taxon>
        <taxon>Ovalentaria</taxon>
        <taxon>Atherinomorphae</taxon>
        <taxon>Cyprinodontiformes</taxon>
        <taxon>Goodeidae</taxon>
        <taxon>Goodea</taxon>
    </lineage>
</organism>
<dbReference type="SUPFAM" id="SSF50494">
    <property type="entry name" value="Trypsin-like serine proteases"/>
    <property type="match status" value="1"/>
</dbReference>
<dbReference type="InterPro" id="IPR001254">
    <property type="entry name" value="Trypsin_dom"/>
</dbReference>
<dbReference type="PANTHER" id="PTHR24250">
    <property type="entry name" value="CHYMOTRYPSIN-RELATED"/>
    <property type="match status" value="1"/>
</dbReference>
<protein>
    <recommendedName>
        <fullName evidence="2">Peptidase S1 domain-containing protein</fullName>
    </recommendedName>
</protein>
<evidence type="ECO:0000313" key="4">
    <source>
        <dbReference type="Proteomes" id="UP001476798"/>
    </source>
</evidence>
<dbReference type="SMART" id="SM00020">
    <property type="entry name" value="Tryp_SPc"/>
    <property type="match status" value="1"/>
</dbReference>
<dbReference type="PANTHER" id="PTHR24250:SF54">
    <property type="entry name" value="CHYMOTRYPSINOGEN B2 PRECURSOR"/>
    <property type="match status" value="1"/>
</dbReference>
<dbReference type="PROSITE" id="PS50240">
    <property type="entry name" value="TRYPSIN_DOM"/>
    <property type="match status" value="1"/>
</dbReference>
<feature type="domain" description="Peptidase S1" evidence="2">
    <location>
        <begin position="1"/>
        <end position="127"/>
    </location>
</feature>
<gene>
    <name evidence="3" type="ORF">GOODEAATRI_025348</name>
</gene>
<proteinExistence type="predicted"/>
<accession>A0ABV0NDH8</accession>
<comment type="caution">
    <text evidence="3">The sequence shown here is derived from an EMBL/GenBank/DDBJ whole genome shotgun (WGS) entry which is preliminary data.</text>
</comment>
<dbReference type="Proteomes" id="UP001476798">
    <property type="component" value="Unassembled WGS sequence"/>
</dbReference>
<dbReference type="CDD" id="cd00190">
    <property type="entry name" value="Tryp_SPc"/>
    <property type="match status" value="1"/>
</dbReference>
<evidence type="ECO:0000259" key="2">
    <source>
        <dbReference type="PROSITE" id="PS50240"/>
    </source>
</evidence>
<dbReference type="Pfam" id="PF00089">
    <property type="entry name" value="Trypsin"/>
    <property type="match status" value="2"/>
</dbReference>
<evidence type="ECO:0000256" key="1">
    <source>
        <dbReference type="ARBA" id="ARBA00023157"/>
    </source>
</evidence>
<keyword evidence="4" id="KW-1185">Reference proteome</keyword>
<dbReference type="EMBL" id="JAHRIO010032952">
    <property type="protein sequence ID" value="MEQ2169449.1"/>
    <property type="molecule type" value="Genomic_DNA"/>
</dbReference>
<dbReference type="InterPro" id="IPR043504">
    <property type="entry name" value="Peptidase_S1_PA_chymotrypsin"/>
</dbReference>
<evidence type="ECO:0000313" key="3">
    <source>
        <dbReference type="EMBL" id="MEQ2169449.1"/>
    </source>
</evidence>
<dbReference type="InterPro" id="IPR033116">
    <property type="entry name" value="TRYPSIN_SER"/>
</dbReference>
<sequence>TYHQVIAGEHDKSYYSNEDVQVLKPAQVFNHPNWDPSTINNDIALIKLANPARLGTNVSPVCLAESSDYFAPGSTCGDSGGPLVCEKDNVWTLVGIVSWGSRRCSTSTPAVYARVTELRGWVDQILAAN</sequence>
<dbReference type="PROSITE" id="PS00135">
    <property type="entry name" value="TRYPSIN_SER"/>
    <property type="match status" value="1"/>
</dbReference>
<dbReference type="InterPro" id="IPR009003">
    <property type="entry name" value="Peptidase_S1_PA"/>
</dbReference>
<feature type="non-terminal residue" evidence="3">
    <location>
        <position position="1"/>
    </location>
</feature>
<name>A0ABV0NDH8_9TELE</name>